<gene>
    <name evidence="1" type="ordered locus">VMUT_1920</name>
</gene>
<name>F0QVU7_VULM7</name>
<protein>
    <submittedName>
        <fullName evidence="1">Uncharacterized protein</fullName>
    </submittedName>
</protein>
<reference evidence="1 2" key="1">
    <citation type="journal article" date="2011" name="J. Bacteriol.">
        <title>Complete genome sequence of 'Vulcanisaeta moutnovskia' strain 768-28, a novel member of the hyperthermophilic crenarchaeal genus vulcanisaeta.</title>
        <authorList>
            <person name="Gumerov V.M."/>
            <person name="Mardanov A.V."/>
            <person name="Beletsky A.V."/>
            <person name="Prokofeva M.I."/>
            <person name="Bonch-Osmolovskaya E.A."/>
            <person name="Ravin N.V."/>
            <person name="Skryabin K.G."/>
        </authorList>
    </citation>
    <scope>NUCLEOTIDE SEQUENCE [LARGE SCALE GENOMIC DNA]</scope>
    <source>
        <strain evidence="1 2">768-28</strain>
    </source>
</reference>
<dbReference type="RefSeq" id="WP_013605283.1">
    <property type="nucleotide sequence ID" value="NC_015151.1"/>
</dbReference>
<organism evidence="1 2">
    <name type="scientific">Vulcanisaeta moutnovskia (strain 768-28)</name>
    <dbReference type="NCBI Taxonomy" id="985053"/>
    <lineage>
        <taxon>Archaea</taxon>
        <taxon>Thermoproteota</taxon>
        <taxon>Thermoprotei</taxon>
        <taxon>Thermoproteales</taxon>
        <taxon>Thermoproteaceae</taxon>
        <taxon>Vulcanisaeta</taxon>
    </lineage>
</organism>
<accession>F0QVU7</accession>
<dbReference type="AlphaFoldDB" id="F0QVU7"/>
<sequence>MRLEYLCIDCRSLRDNYSRPDLYRLISNALSSSLDKLVDILRRIKTSRS</sequence>
<dbReference type="HOGENOM" id="CLU_3131054_0_0_2"/>
<dbReference type="KEGG" id="vmo:VMUT_1920"/>
<keyword evidence="2" id="KW-1185">Reference proteome</keyword>
<dbReference type="Proteomes" id="UP000007485">
    <property type="component" value="Chromosome"/>
</dbReference>
<dbReference type="STRING" id="985053.VMUT_1920"/>
<proteinExistence type="predicted"/>
<dbReference type="GeneID" id="43500389"/>
<evidence type="ECO:0000313" key="2">
    <source>
        <dbReference type="Proteomes" id="UP000007485"/>
    </source>
</evidence>
<evidence type="ECO:0000313" key="1">
    <source>
        <dbReference type="EMBL" id="ADY02121.1"/>
    </source>
</evidence>
<dbReference type="EMBL" id="CP002529">
    <property type="protein sequence ID" value="ADY02121.1"/>
    <property type="molecule type" value="Genomic_DNA"/>
</dbReference>